<dbReference type="Gene3D" id="3.30.70.270">
    <property type="match status" value="1"/>
</dbReference>
<keyword evidence="2" id="KW-1185">Reference proteome</keyword>
<proteinExistence type="predicted"/>
<name>A0A371GI54_MUCPR</name>
<dbReference type="InterPro" id="IPR012337">
    <property type="entry name" value="RNaseH-like_sf"/>
</dbReference>
<dbReference type="InterPro" id="IPR043128">
    <property type="entry name" value="Rev_trsase/Diguanyl_cyclase"/>
</dbReference>
<dbReference type="SUPFAM" id="SSF53098">
    <property type="entry name" value="Ribonuclease H-like"/>
    <property type="match status" value="1"/>
</dbReference>
<gene>
    <name evidence="1" type="ORF">CR513_27944</name>
</gene>
<organism evidence="1 2">
    <name type="scientific">Mucuna pruriens</name>
    <name type="common">Velvet bean</name>
    <name type="synonym">Dolichos pruriens</name>
    <dbReference type="NCBI Taxonomy" id="157652"/>
    <lineage>
        <taxon>Eukaryota</taxon>
        <taxon>Viridiplantae</taxon>
        <taxon>Streptophyta</taxon>
        <taxon>Embryophyta</taxon>
        <taxon>Tracheophyta</taxon>
        <taxon>Spermatophyta</taxon>
        <taxon>Magnoliopsida</taxon>
        <taxon>eudicotyledons</taxon>
        <taxon>Gunneridae</taxon>
        <taxon>Pentapetalae</taxon>
        <taxon>rosids</taxon>
        <taxon>fabids</taxon>
        <taxon>Fabales</taxon>
        <taxon>Fabaceae</taxon>
        <taxon>Papilionoideae</taxon>
        <taxon>50 kb inversion clade</taxon>
        <taxon>NPAAA clade</taxon>
        <taxon>indigoferoid/millettioid clade</taxon>
        <taxon>Phaseoleae</taxon>
        <taxon>Mucuna</taxon>
    </lineage>
</organism>
<protein>
    <submittedName>
        <fullName evidence="1">Mitochondrial protein</fullName>
    </submittedName>
</protein>
<reference evidence="1" key="1">
    <citation type="submission" date="2018-05" db="EMBL/GenBank/DDBJ databases">
        <title>Draft genome of Mucuna pruriens seed.</title>
        <authorList>
            <person name="Nnadi N.E."/>
            <person name="Vos R."/>
            <person name="Hasami M.H."/>
            <person name="Devisetty U.K."/>
            <person name="Aguiy J.C."/>
        </authorList>
    </citation>
    <scope>NUCLEOTIDE SEQUENCE [LARGE SCALE GENOMIC DNA]</scope>
    <source>
        <strain evidence="1">JCA_2017</strain>
    </source>
</reference>
<dbReference type="PANTHER" id="PTHR37984:SF5">
    <property type="entry name" value="PROTEIN NYNRIN-LIKE"/>
    <property type="match status" value="1"/>
</dbReference>
<dbReference type="AlphaFoldDB" id="A0A371GI54"/>
<evidence type="ECO:0000313" key="2">
    <source>
        <dbReference type="Proteomes" id="UP000257109"/>
    </source>
</evidence>
<dbReference type="InterPro" id="IPR036397">
    <property type="entry name" value="RNaseH_sf"/>
</dbReference>
<dbReference type="EMBL" id="QJKJ01005451">
    <property type="protein sequence ID" value="RDX90216.1"/>
    <property type="molecule type" value="Genomic_DNA"/>
</dbReference>
<sequence length="369" mass="42142">MEDHEKQLRTVLQMLREANLVTNKKKCSFGQKQLEYLGHIISATGVSADPKKLEVMAAWPVPKEVKGLRGFLGLISLKFLTKQRLMGEEQFKWTSKLMGFDFNIRYKPSCENGVADALSSRMTYADSHPGYTLQGNKLLSKNRLVLPRTSARIPLFLADFYNSVVGGHSGLFRIYQRLAGLVYWEGYEEWQHALPIPSQVWSDISLDIIKALPKSGGKDAILFIKLVVVDHLWIELFHQAGSKLNFSSAYHPQLDGKTSCQQMFGNLFAMSEGSKPKQWKQWLAWAELWFNTNYSGSTKLMPFKALYGRDPPFIFKGVQTTSKVEDVNQLLADTDAILEELRTNLLRDQDCMKAQAEKRRREMQFMEGD</sequence>
<dbReference type="GO" id="GO:0003676">
    <property type="term" value="F:nucleic acid binding"/>
    <property type="evidence" value="ECO:0007669"/>
    <property type="project" value="InterPro"/>
</dbReference>
<dbReference type="InterPro" id="IPR050951">
    <property type="entry name" value="Retrovirus_Pol_polyprotein"/>
</dbReference>
<evidence type="ECO:0000313" key="1">
    <source>
        <dbReference type="EMBL" id="RDX90216.1"/>
    </source>
</evidence>
<dbReference type="SUPFAM" id="SSF56672">
    <property type="entry name" value="DNA/RNA polymerases"/>
    <property type="match status" value="1"/>
</dbReference>
<dbReference type="Gene3D" id="3.30.420.10">
    <property type="entry name" value="Ribonuclease H-like superfamily/Ribonuclease H"/>
    <property type="match status" value="1"/>
</dbReference>
<dbReference type="InterPro" id="IPR043502">
    <property type="entry name" value="DNA/RNA_pol_sf"/>
</dbReference>
<comment type="caution">
    <text evidence="1">The sequence shown here is derived from an EMBL/GenBank/DDBJ whole genome shotgun (WGS) entry which is preliminary data.</text>
</comment>
<dbReference type="PANTHER" id="PTHR37984">
    <property type="entry name" value="PROTEIN CBG26694"/>
    <property type="match status" value="1"/>
</dbReference>
<accession>A0A371GI54</accession>
<dbReference type="OrthoDB" id="1751703at2759"/>
<dbReference type="Proteomes" id="UP000257109">
    <property type="component" value="Unassembled WGS sequence"/>
</dbReference>
<feature type="non-terminal residue" evidence="1">
    <location>
        <position position="1"/>
    </location>
</feature>